<proteinExistence type="predicted"/>
<organism evidence="2 3">
    <name type="scientific">Hydnum rufescens UP504</name>
    <dbReference type="NCBI Taxonomy" id="1448309"/>
    <lineage>
        <taxon>Eukaryota</taxon>
        <taxon>Fungi</taxon>
        <taxon>Dikarya</taxon>
        <taxon>Basidiomycota</taxon>
        <taxon>Agaricomycotina</taxon>
        <taxon>Agaricomycetes</taxon>
        <taxon>Cantharellales</taxon>
        <taxon>Hydnaceae</taxon>
        <taxon>Hydnum</taxon>
    </lineage>
</organism>
<protein>
    <recommendedName>
        <fullName evidence="4">HAT C-terminal dimerisation domain-containing protein</fullName>
    </recommendedName>
</protein>
<dbReference type="AlphaFoldDB" id="A0A9P6DTL7"/>
<evidence type="ECO:0000313" key="2">
    <source>
        <dbReference type="EMBL" id="KAF9513352.1"/>
    </source>
</evidence>
<dbReference type="Proteomes" id="UP000886523">
    <property type="component" value="Unassembled WGS sequence"/>
</dbReference>
<comment type="caution">
    <text evidence="2">The sequence shown here is derived from an EMBL/GenBank/DDBJ whole genome shotgun (WGS) entry which is preliminary data.</text>
</comment>
<accession>A0A9P6DTL7</accession>
<dbReference type="SUPFAM" id="SSF53098">
    <property type="entry name" value="Ribonuclease H-like"/>
    <property type="match status" value="1"/>
</dbReference>
<reference evidence="2" key="1">
    <citation type="journal article" date="2020" name="Nat. Commun.">
        <title>Large-scale genome sequencing of mycorrhizal fungi provides insights into the early evolution of symbiotic traits.</title>
        <authorList>
            <person name="Miyauchi S."/>
            <person name="Kiss E."/>
            <person name="Kuo A."/>
            <person name="Drula E."/>
            <person name="Kohler A."/>
            <person name="Sanchez-Garcia M."/>
            <person name="Morin E."/>
            <person name="Andreopoulos B."/>
            <person name="Barry K.W."/>
            <person name="Bonito G."/>
            <person name="Buee M."/>
            <person name="Carver A."/>
            <person name="Chen C."/>
            <person name="Cichocki N."/>
            <person name="Clum A."/>
            <person name="Culley D."/>
            <person name="Crous P.W."/>
            <person name="Fauchery L."/>
            <person name="Girlanda M."/>
            <person name="Hayes R.D."/>
            <person name="Keri Z."/>
            <person name="LaButti K."/>
            <person name="Lipzen A."/>
            <person name="Lombard V."/>
            <person name="Magnuson J."/>
            <person name="Maillard F."/>
            <person name="Murat C."/>
            <person name="Nolan M."/>
            <person name="Ohm R.A."/>
            <person name="Pangilinan J."/>
            <person name="Pereira M.F."/>
            <person name="Perotto S."/>
            <person name="Peter M."/>
            <person name="Pfister S."/>
            <person name="Riley R."/>
            <person name="Sitrit Y."/>
            <person name="Stielow J.B."/>
            <person name="Szollosi G."/>
            <person name="Zifcakova L."/>
            <person name="Stursova M."/>
            <person name="Spatafora J.W."/>
            <person name="Tedersoo L."/>
            <person name="Vaario L.M."/>
            <person name="Yamada A."/>
            <person name="Yan M."/>
            <person name="Wang P."/>
            <person name="Xu J."/>
            <person name="Bruns T."/>
            <person name="Baldrian P."/>
            <person name="Vilgalys R."/>
            <person name="Dunand C."/>
            <person name="Henrissat B."/>
            <person name="Grigoriev I.V."/>
            <person name="Hibbett D."/>
            <person name="Nagy L.G."/>
            <person name="Martin F.M."/>
        </authorList>
    </citation>
    <scope>NUCLEOTIDE SEQUENCE</scope>
    <source>
        <strain evidence="2">UP504</strain>
    </source>
</reference>
<feature type="region of interest" description="Disordered" evidence="1">
    <location>
        <begin position="175"/>
        <end position="204"/>
    </location>
</feature>
<dbReference type="InterPro" id="IPR012337">
    <property type="entry name" value="RNaseH-like_sf"/>
</dbReference>
<evidence type="ECO:0008006" key="4">
    <source>
        <dbReference type="Google" id="ProtNLM"/>
    </source>
</evidence>
<name>A0A9P6DTL7_9AGAM</name>
<evidence type="ECO:0000256" key="1">
    <source>
        <dbReference type="SAM" id="MobiDB-lite"/>
    </source>
</evidence>
<keyword evidence="3" id="KW-1185">Reference proteome</keyword>
<dbReference type="OrthoDB" id="3268424at2759"/>
<feature type="non-terminal residue" evidence="2">
    <location>
        <position position="1"/>
    </location>
</feature>
<dbReference type="EMBL" id="MU128974">
    <property type="protein sequence ID" value="KAF9513352.1"/>
    <property type="molecule type" value="Genomic_DNA"/>
</dbReference>
<sequence length="204" mass="22677">VSYLHHYKLHYFHDQDWPNEWIDTVKEITCSVYNKYYSSPITVDWPATPKKSGGDWPSLFCKKGVKAVLQECDELAAFWGSQCEHHDVDPLQYWQGVLLAHMAIDHLSAPAASVDAEQAFSCGALTVTQCHHSLSDISTCNSIVLGSWLRETDLVPEHELMELFCHKSLHSQSLPTQASVGEDSSSTVSNDSDVSDDADASFSS</sequence>
<feature type="compositionally biased region" description="Acidic residues" evidence="1">
    <location>
        <begin position="193"/>
        <end position="204"/>
    </location>
</feature>
<feature type="compositionally biased region" description="Low complexity" evidence="1">
    <location>
        <begin position="183"/>
        <end position="192"/>
    </location>
</feature>
<evidence type="ECO:0000313" key="3">
    <source>
        <dbReference type="Proteomes" id="UP000886523"/>
    </source>
</evidence>
<gene>
    <name evidence="2" type="ORF">BS47DRAFT_1296367</name>
</gene>